<dbReference type="CDD" id="cd00060">
    <property type="entry name" value="FHA"/>
    <property type="match status" value="1"/>
</dbReference>
<dbReference type="SUPFAM" id="SSF49879">
    <property type="entry name" value="SMAD/FHA domain"/>
    <property type="match status" value="1"/>
</dbReference>
<dbReference type="InterPro" id="IPR008984">
    <property type="entry name" value="SMAD_FHA_dom_sf"/>
</dbReference>
<proteinExistence type="predicted"/>
<name>A0A951U747_9CYAN</name>
<reference evidence="2" key="2">
    <citation type="journal article" date="2022" name="Microbiol. Resour. Announc.">
        <title>Metagenome Sequencing to Explore Phylogenomics of Terrestrial Cyanobacteria.</title>
        <authorList>
            <person name="Ward R.D."/>
            <person name="Stajich J.E."/>
            <person name="Johansen J.R."/>
            <person name="Huntemann M."/>
            <person name="Clum A."/>
            <person name="Foster B."/>
            <person name="Foster B."/>
            <person name="Roux S."/>
            <person name="Palaniappan K."/>
            <person name="Varghese N."/>
            <person name="Mukherjee S."/>
            <person name="Reddy T.B.K."/>
            <person name="Daum C."/>
            <person name="Copeland A."/>
            <person name="Chen I.A."/>
            <person name="Ivanova N.N."/>
            <person name="Kyrpides N.C."/>
            <person name="Shapiro N."/>
            <person name="Eloe-Fadrosh E.A."/>
            <person name="Pietrasiak N."/>
        </authorList>
    </citation>
    <scope>NUCLEOTIDE SEQUENCE</scope>
    <source>
        <strain evidence="2">GSE-TBD4-15B</strain>
    </source>
</reference>
<dbReference type="PROSITE" id="PS50006">
    <property type="entry name" value="FHA_DOMAIN"/>
    <property type="match status" value="1"/>
</dbReference>
<dbReference type="InterPro" id="IPR000253">
    <property type="entry name" value="FHA_dom"/>
</dbReference>
<dbReference type="Gene3D" id="2.60.200.20">
    <property type="match status" value="1"/>
</dbReference>
<protein>
    <submittedName>
        <fullName evidence="2">FHA domain-containing protein</fullName>
    </submittedName>
</protein>
<dbReference type="SMART" id="SM00240">
    <property type="entry name" value="FHA"/>
    <property type="match status" value="1"/>
</dbReference>
<organism evidence="2 3">
    <name type="scientific">Pegethrix bostrychoides GSE-TBD4-15B</name>
    <dbReference type="NCBI Taxonomy" id="2839662"/>
    <lineage>
        <taxon>Bacteria</taxon>
        <taxon>Bacillati</taxon>
        <taxon>Cyanobacteriota</taxon>
        <taxon>Cyanophyceae</taxon>
        <taxon>Oculatellales</taxon>
        <taxon>Oculatellaceae</taxon>
        <taxon>Pegethrix</taxon>
    </lineage>
</organism>
<evidence type="ECO:0000259" key="1">
    <source>
        <dbReference type="PROSITE" id="PS50006"/>
    </source>
</evidence>
<evidence type="ECO:0000313" key="3">
    <source>
        <dbReference type="Proteomes" id="UP000707356"/>
    </source>
</evidence>
<feature type="domain" description="FHA" evidence="1">
    <location>
        <begin position="122"/>
        <end position="188"/>
    </location>
</feature>
<comment type="caution">
    <text evidence="2">The sequence shown here is derived from an EMBL/GenBank/DDBJ whole genome shotgun (WGS) entry which is preliminary data.</text>
</comment>
<gene>
    <name evidence="2" type="ORF">KME07_23575</name>
</gene>
<evidence type="ECO:0000313" key="2">
    <source>
        <dbReference type="EMBL" id="MBW4468418.1"/>
    </source>
</evidence>
<dbReference type="Proteomes" id="UP000707356">
    <property type="component" value="Unassembled WGS sequence"/>
</dbReference>
<dbReference type="AlphaFoldDB" id="A0A951U747"/>
<sequence>MPYKLENLIQCLNATQQFTSARVDREPIFGDVLHKLKAISESLNSRRLAIQIFGRFPLIAQGFYHSLGQSQAIQQAYQLEISEFSTISQSPPQRSSPKLTLTANAETGQKESHYELLPNQSILIGRDFQKLSQDLRSQNAQIIALPSYIRVSSVHAHIQAVANPGASVTRWQIWDFGTNGTYINGQKIKGCQALNSGDKITLAHSTASNKAPEFVFQSATSANENGEVQQSMGEVVCLVVAPQQLLTADEAKFVDIVSKSDVEAFLLIVDTSGLTEQFVQKVDADLKNLYNQLQTQYPVLAESMLLMHLELHPFYQGGSQATVQPATQRGLKLIYGSLIELASSRNEILAERVAKEVTVQITRIEQFLEQQEALLDSNILRTQSLLKNKTLIDWEKHLQKSFSRVNEEKGDLFSAVNNELRRSSSDFSSPIVAGSLMQKIKSSIDEFYPTVTKDKNQVCIQLRTRNNLEIHAFLLQFCKDQIAVWVKEEWNRISTLYGGGLDSLIQNSYATLNCLPSLALSNSFSHPVSQIDIQRSLQVSFVDVEASMSFHDGSTDSLGNVLRIGMQGAVVAGMAALGDPRVVIKAASLAASLASLVGSTLSRSQLQNLRLEQSVINLKQNLYNSYQAIARHTLDRVLQDVSIALAFEEKKFRKSLELIEGQLSAHLIDLKNVWEGYGLQKNSLVQDRNALQQIRYLIKSVS</sequence>
<dbReference type="EMBL" id="JAHHHV010000088">
    <property type="protein sequence ID" value="MBW4468418.1"/>
    <property type="molecule type" value="Genomic_DNA"/>
</dbReference>
<reference evidence="2" key="1">
    <citation type="submission" date="2021-05" db="EMBL/GenBank/DDBJ databases">
        <authorList>
            <person name="Pietrasiak N."/>
            <person name="Ward R."/>
            <person name="Stajich J.E."/>
            <person name="Kurbessoian T."/>
        </authorList>
    </citation>
    <scope>NUCLEOTIDE SEQUENCE</scope>
    <source>
        <strain evidence="2">GSE-TBD4-15B</strain>
    </source>
</reference>
<dbReference type="Pfam" id="PF00498">
    <property type="entry name" value="FHA"/>
    <property type="match status" value="1"/>
</dbReference>
<accession>A0A951U747</accession>